<gene>
    <name evidence="1" type="ORF">HNR32_002717</name>
</gene>
<reference evidence="1 2" key="1">
    <citation type="submission" date="2020-08" db="EMBL/GenBank/DDBJ databases">
        <title>Genomic Encyclopedia of Type Strains, Phase IV (KMG-IV): sequencing the most valuable type-strain genomes for metagenomic binning, comparative biology and taxonomic classification.</title>
        <authorList>
            <person name="Goeker M."/>
        </authorList>
    </citation>
    <scope>NUCLEOTIDE SEQUENCE [LARGE SCALE GENOMIC DNA]</scope>
    <source>
        <strain evidence="1 2">DSM 24661</strain>
    </source>
</reference>
<proteinExistence type="predicted"/>
<name>A0A840UYW2_9FIRM</name>
<protein>
    <submittedName>
        <fullName evidence="1">Uncharacterized protein</fullName>
    </submittedName>
</protein>
<keyword evidence="2" id="KW-1185">Reference proteome</keyword>
<dbReference type="AlphaFoldDB" id="A0A840UYW2"/>
<dbReference type="RefSeq" id="WP_183863455.1">
    <property type="nucleotide sequence ID" value="NZ_JACHFH010000059.1"/>
</dbReference>
<evidence type="ECO:0000313" key="1">
    <source>
        <dbReference type="EMBL" id="MBB5337555.1"/>
    </source>
</evidence>
<dbReference type="EMBL" id="JACHFH010000059">
    <property type="protein sequence ID" value="MBB5337555.1"/>
    <property type="molecule type" value="Genomic_DNA"/>
</dbReference>
<dbReference type="Proteomes" id="UP000559117">
    <property type="component" value="Unassembled WGS sequence"/>
</dbReference>
<comment type="caution">
    <text evidence="1">The sequence shown here is derived from an EMBL/GenBank/DDBJ whole genome shotgun (WGS) entry which is preliminary data.</text>
</comment>
<accession>A0A840UYW2</accession>
<sequence>MLAIGFFAIKRCFFSSLDIVLTDRTVSIANQKIRKPFWTQGKFYNFDEGYVFYDNKAAYELSWGDALKQFKYTLLIKEVVPTINKDIIIYDKDKIVRKSLINYGSIKFILSSPTEDKQSIQSIGMYDCKQDDFVHFLKTGVLNSIDTLDLRGDFIQ</sequence>
<evidence type="ECO:0000313" key="2">
    <source>
        <dbReference type="Proteomes" id="UP000559117"/>
    </source>
</evidence>
<organism evidence="1 2">
    <name type="scientific">Pectinatus brassicae</name>
    <dbReference type="NCBI Taxonomy" id="862415"/>
    <lineage>
        <taxon>Bacteria</taxon>
        <taxon>Bacillati</taxon>
        <taxon>Bacillota</taxon>
        <taxon>Negativicutes</taxon>
        <taxon>Selenomonadales</taxon>
        <taxon>Selenomonadaceae</taxon>
        <taxon>Pectinatus</taxon>
    </lineage>
</organism>